<sequence>MFGRGPSPRLSRSSNIPSDWQRHGLQCLPHLDLHYQRRRERCCWGGLFASMFGGMVNLQSIIYYRSYKRDPPILKSLILVVWLLDNLHTCFVWGAIWFALIENNGEPRKVNLIPWYLPLTVVTTATNTVLAHCFFAHRIFRLSNDNWFMVAPVLCLTVFRLACAGVTTSRMFMYPTFTSFAIHARWIFSLGLAVSTTLDILITGLLVHLFRANRKGTSRINHILDRLILYGVEAGALTSLGTFLSMLFWLVKPDNLVFLGIYVVIEKLYANSLLATLNTRNSIRQSRRSVTSVAPDLTSPVIHLDAAGSRAIRSSEDPLTSPKLEGSLGGVQINVHVERSTNVQSLNSLLSQ</sequence>
<evidence type="ECO:0000259" key="2">
    <source>
        <dbReference type="Pfam" id="PF20152"/>
    </source>
</evidence>
<feature type="transmembrane region" description="Helical" evidence="1">
    <location>
        <begin position="44"/>
        <end position="64"/>
    </location>
</feature>
<dbReference type="RefSeq" id="XP_037222638.1">
    <property type="nucleotide sequence ID" value="XM_037362346.1"/>
</dbReference>
<name>A0A8H6W6H2_9AGAR</name>
<keyword evidence="1" id="KW-0812">Transmembrane</keyword>
<feature type="transmembrane region" description="Helical" evidence="1">
    <location>
        <begin position="113"/>
        <end position="135"/>
    </location>
</feature>
<dbReference type="PANTHER" id="PTHR40465">
    <property type="entry name" value="CHROMOSOME 1, WHOLE GENOME SHOTGUN SEQUENCE"/>
    <property type="match status" value="1"/>
</dbReference>
<feature type="transmembrane region" description="Helical" evidence="1">
    <location>
        <begin position="76"/>
        <end position="101"/>
    </location>
</feature>
<evidence type="ECO:0000313" key="4">
    <source>
        <dbReference type="Proteomes" id="UP000636479"/>
    </source>
</evidence>
<evidence type="ECO:0000256" key="1">
    <source>
        <dbReference type="SAM" id="Phobius"/>
    </source>
</evidence>
<dbReference type="Proteomes" id="UP000636479">
    <property type="component" value="Unassembled WGS sequence"/>
</dbReference>
<reference evidence="3" key="1">
    <citation type="submission" date="2020-05" db="EMBL/GenBank/DDBJ databases">
        <title>Mycena genomes resolve the evolution of fungal bioluminescence.</title>
        <authorList>
            <person name="Tsai I.J."/>
        </authorList>
    </citation>
    <scope>NUCLEOTIDE SEQUENCE</scope>
    <source>
        <strain evidence="3">171206Taipei</strain>
    </source>
</reference>
<keyword evidence="1" id="KW-0472">Membrane</keyword>
<keyword evidence="1" id="KW-1133">Transmembrane helix</keyword>
<feature type="transmembrane region" description="Helical" evidence="1">
    <location>
        <begin position="147"/>
        <end position="167"/>
    </location>
</feature>
<evidence type="ECO:0000313" key="3">
    <source>
        <dbReference type="EMBL" id="KAF7307619.1"/>
    </source>
</evidence>
<dbReference type="Pfam" id="PF20152">
    <property type="entry name" value="DUF6534"/>
    <property type="match status" value="1"/>
</dbReference>
<feature type="transmembrane region" description="Helical" evidence="1">
    <location>
        <begin position="187"/>
        <end position="207"/>
    </location>
</feature>
<feature type="domain" description="DUF6534" evidence="2">
    <location>
        <begin position="195"/>
        <end position="282"/>
    </location>
</feature>
<dbReference type="PANTHER" id="PTHR40465:SF1">
    <property type="entry name" value="DUF6534 DOMAIN-CONTAINING PROTEIN"/>
    <property type="match status" value="1"/>
</dbReference>
<organism evidence="3 4">
    <name type="scientific">Mycena indigotica</name>
    <dbReference type="NCBI Taxonomy" id="2126181"/>
    <lineage>
        <taxon>Eukaryota</taxon>
        <taxon>Fungi</taxon>
        <taxon>Dikarya</taxon>
        <taxon>Basidiomycota</taxon>
        <taxon>Agaricomycotina</taxon>
        <taxon>Agaricomycetes</taxon>
        <taxon>Agaricomycetidae</taxon>
        <taxon>Agaricales</taxon>
        <taxon>Marasmiineae</taxon>
        <taxon>Mycenaceae</taxon>
        <taxon>Mycena</taxon>
    </lineage>
</organism>
<keyword evidence="4" id="KW-1185">Reference proteome</keyword>
<gene>
    <name evidence="3" type="ORF">MIND_00557100</name>
</gene>
<dbReference type="EMBL" id="JACAZF010000004">
    <property type="protein sequence ID" value="KAF7307619.1"/>
    <property type="molecule type" value="Genomic_DNA"/>
</dbReference>
<dbReference type="GeneID" id="59344862"/>
<accession>A0A8H6W6H2</accession>
<comment type="caution">
    <text evidence="3">The sequence shown here is derived from an EMBL/GenBank/DDBJ whole genome shotgun (WGS) entry which is preliminary data.</text>
</comment>
<dbReference type="AlphaFoldDB" id="A0A8H6W6H2"/>
<dbReference type="InterPro" id="IPR045339">
    <property type="entry name" value="DUF6534"/>
</dbReference>
<dbReference type="OrthoDB" id="3206554at2759"/>
<proteinExistence type="predicted"/>
<feature type="transmembrane region" description="Helical" evidence="1">
    <location>
        <begin position="227"/>
        <end position="250"/>
    </location>
</feature>
<feature type="transmembrane region" description="Helical" evidence="1">
    <location>
        <begin position="256"/>
        <end position="277"/>
    </location>
</feature>
<protein>
    <recommendedName>
        <fullName evidence="2">DUF6534 domain-containing protein</fullName>
    </recommendedName>
</protein>